<gene>
    <name evidence="2" type="ORF">ACZ87_01202</name>
</gene>
<accession>A0A328TT21</accession>
<protein>
    <submittedName>
        <fullName evidence="2">Membrane protein</fullName>
    </submittedName>
</protein>
<evidence type="ECO:0000313" key="3">
    <source>
        <dbReference type="Proteomes" id="UP000244334"/>
    </source>
</evidence>
<keyword evidence="1" id="KW-0472">Membrane</keyword>
<dbReference type="AlphaFoldDB" id="A0A328TT21"/>
<organism evidence="2 3">
    <name type="scientific">Candidatus Erwinia dacicola</name>
    <dbReference type="NCBI Taxonomy" id="252393"/>
    <lineage>
        <taxon>Bacteria</taxon>
        <taxon>Pseudomonadati</taxon>
        <taxon>Pseudomonadota</taxon>
        <taxon>Gammaproteobacteria</taxon>
        <taxon>Enterobacterales</taxon>
        <taxon>Erwiniaceae</taxon>
        <taxon>Erwinia</taxon>
    </lineage>
</organism>
<feature type="transmembrane region" description="Helical" evidence="1">
    <location>
        <begin position="20"/>
        <end position="37"/>
    </location>
</feature>
<keyword evidence="1" id="KW-0812">Transmembrane</keyword>
<dbReference type="EMBL" id="LJAM02000076">
    <property type="protein sequence ID" value="RAP71975.1"/>
    <property type="molecule type" value="Genomic_DNA"/>
</dbReference>
<keyword evidence="3" id="KW-1185">Reference proteome</keyword>
<keyword evidence="1" id="KW-1133">Transmembrane helix</keyword>
<dbReference type="Proteomes" id="UP000244334">
    <property type="component" value="Unassembled WGS sequence"/>
</dbReference>
<evidence type="ECO:0000256" key="1">
    <source>
        <dbReference type="SAM" id="Phobius"/>
    </source>
</evidence>
<proteinExistence type="predicted"/>
<comment type="caution">
    <text evidence="2">The sequence shown here is derived from an EMBL/GenBank/DDBJ whole genome shotgun (WGS) entry which is preliminary data.</text>
</comment>
<name>A0A328TT21_9GAMM</name>
<sequence>MGQLVGPLLSAAPTALKHRLVLALYVAGGALLIAGLLV</sequence>
<evidence type="ECO:0000313" key="2">
    <source>
        <dbReference type="EMBL" id="RAP71975.1"/>
    </source>
</evidence>
<reference evidence="2" key="1">
    <citation type="submission" date="2018-04" db="EMBL/GenBank/DDBJ databases">
        <title>Genomes of the Obligate Erwinia dacicola and Facultative Enterobacter sp. OLF Endosymbionts of the Olive Fruit fly, Bactrocera oleae.</title>
        <authorList>
            <person name="Estes A.M."/>
            <person name="Hearn D.J."/>
            <person name="Agarwal S."/>
            <person name="Pierson E.A."/>
            <person name="Dunning-Hotopp J.C."/>
        </authorList>
    </citation>
    <scope>NUCLEOTIDE SEQUENCE [LARGE SCALE GENOMIC DNA]</scope>
    <source>
        <strain evidence="2">Oroville</strain>
    </source>
</reference>